<reference evidence="1 2" key="1">
    <citation type="submission" date="2019-02" db="EMBL/GenBank/DDBJ databases">
        <title>Deep-cultivation of Planctomycetes and their phenomic and genomic characterization uncovers novel biology.</title>
        <authorList>
            <person name="Wiegand S."/>
            <person name="Jogler M."/>
            <person name="Boedeker C."/>
            <person name="Pinto D."/>
            <person name="Vollmers J."/>
            <person name="Rivas-Marin E."/>
            <person name="Kohn T."/>
            <person name="Peeters S.H."/>
            <person name="Heuer A."/>
            <person name="Rast P."/>
            <person name="Oberbeckmann S."/>
            <person name="Bunk B."/>
            <person name="Jeske O."/>
            <person name="Meyerdierks A."/>
            <person name="Storesund J.E."/>
            <person name="Kallscheuer N."/>
            <person name="Luecker S."/>
            <person name="Lage O.M."/>
            <person name="Pohl T."/>
            <person name="Merkel B.J."/>
            <person name="Hornburger P."/>
            <person name="Mueller R.-W."/>
            <person name="Bruemmer F."/>
            <person name="Labrenz M."/>
            <person name="Spormann A.M."/>
            <person name="Op den Camp H."/>
            <person name="Overmann J."/>
            <person name="Amann R."/>
            <person name="Jetten M.S.M."/>
            <person name="Mascher T."/>
            <person name="Medema M.H."/>
            <person name="Devos D.P."/>
            <person name="Kaster A.-K."/>
            <person name="Ovreas L."/>
            <person name="Rohde M."/>
            <person name="Galperin M.Y."/>
            <person name="Jogler C."/>
        </authorList>
    </citation>
    <scope>NUCLEOTIDE SEQUENCE [LARGE SCALE GENOMIC DNA]</scope>
    <source>
        <strain evidence="1 2">I41</strain>
    </source>
</reference>
<accession>A0A517TUB4</accession>
<protein>
    <submittedName>
        <fullName evidence="1">Uncharacterized protein</fullName>
    </submittedName>
</protein>
<evidence type="ECO:0000313" key="2">
    <source>
        <dbReference type="Proteomes" id="UP000317909"/>
    </source>
</evidence>
<proteinExistence type="predicted"/>
<dbReference type="AlphaFoldDB" id="A0A517TUB4"/>
<organism evidence="1 2">
    <name type="scientific">Lacipirellula limnantheis</name>
    <dbReference type="NCBI Taxonomy" id="2528024"/>
    <lineage>
        <taxon>Bacteria</taxon>
        <taxon>Pseudomonadati</taxon>
        <taxon>Planctomycetota</taxon>
        <taxon>Planctomycetia</taxon>
        <taxon>Pirellulales</taxon>
        <taxon>Lacipirellulaceae</taxon>
        <taxon>Lacipirellula</taxon>
    </lineage>
</organism>
<dbReference type="KEGG" id="llh:I41_11370"/>
<keyword evidence="2" id="KW-1185">Reference proteome</keyword>
<sequence>MDREMCEPKVLSGEHLPLGCRSVLTIQPSGWEVGSPRGFFGHLDKRILIDARVRLEVRWTGR</sequence>
<gene>
    <name evidence="1" type="ORF">I41_11370</name>
</gene>
<dbReference type="Proteomes" id="UP000317909">
    <property type="component" value="Chromosome"/>
</dbReference>
<dbReference type="EMBL" id="CP036339">
    <property type="protein sequence ID" value="QDT71974.1"/>
    <property type="molecule type" value="Genomic_DNA"/>
</dbReference>
<evidence type="ECO:0000313" key="1">
    <source>
        <dbReference type="EMBL" id="QDT71974.1"/>
    </source>
</evidence>
<name>A0A517TUB4_9BACT</name>